<keyword evidence="1" id="KW-0233">DNA recombination</keyword>
<dbReference type="GO" id="GO:0003677">
    <property type="term" value="F:DNA binding"/>
    <property type="evidence" value="ECO:0007669"/>
    <property type="project" value="InterPro"/>
</dbReference>
<protein>
    <recommendedName>
        <fullName evidence="2">Tyr recombinase domain-containing protein</fullName>
    </recommendedName>
</protein>
<name>A0A1Q9DQJ4_SYMMI</name>
<feature type="domain" description="Tyr recombinase" evidence="2">
    <location>
        <begin position="424"/>
        <end position="607"/>
    </location>
</feature>
<dbReference type="InterPro" id="IPR013762">
    <property type="entry name" value="Integrase-like_cat_sf"/>
</dbReference>
<dbReference type="AlphaFoldDB" id="A0A1Q9DQJ4"/>
<evidence type="ECO:0000256" key="1">
    <source>
        <dbReference type="ARBA" id="ARBA00023172"/>
    </source>
</evidence>
<comment type="caution">
    <text evidence="3">The sequence shown here is derived from an EMBL/GenBank/DDBJ whole genome shotgun (WGS) entry which is preliminary data.</text>
</comment>
<dbReference type="PROSITE" id="PS51898">
    <property type="entry name" value="TYR_RECOMBINASE"/>
    <property type="match status" value="1"/>
</dbReference>
<sequence length="635" mass="71453">MPAVHGPVASEKTVLYLIDVAAEDVDRLQVALSDLESRCLAPTLAERGLVASDPPDRLDANFTCGSEEKLLPLAASVAKTIQNDVQTADACGTAAAAREPENASMTKAKLATVSKPIDPSRLSFDEAPRFKAEKFLVDPLLRAGFRDPRIFRRHEDEWPRPKVARVQAPLDKQLQLYKKWDDVECLHLIPASSSEYRYRCGLFSVYKSDTLDRQILNPIPENSPSYSVSEVLILPGGGVIDQNCTIFLSSDVSAAWQWARTLRLRPLDTLYCTDASPFAAGQLTEGFLFDLLEADFCFCTYGSPFMTPSRWLANNSDLLKMRGDYRHFDLVRRADDCLGAPGRRRQDFLVARSEVNVDATGGLLLSTTLVAYGKYLFYSGSPKYIFSETINSCTDRFKHFRSYFAAAWGVLSRWEEEEPQERSIIPEAVYKASITVALLWGWPFFTAALLLGFHGLLRPGEFLKLRRRDLILPRDLLTSTPIAYVRILGAKTKRFLQRQHAKISDVLAVRFLEALYGSAPRAEPLFNCSPAVFRRRWNCLFQHLGVPTGDNEQGVTPKCLRGSGATWLYQLTEDIGRIQWRGRWQQRRTLEHYLQDVAGQLLLTDLTESQRSAVLELAPFAATFLSLYVSSLLRT</sequence>
<organism evidence="3 4">
    <name type="scientific">Symbiodinium microadriaticum</name>
    <name type="common">Dinoflagellate</name>
    <name type="synonym">Zooxanthella microadriatica</name>
    <dbReference type="NCBI Taxonomy" id="2951"/>
    <lineage>
        <taxon>Eukaryota</taxon>
        <taxon>Sar</taxon>
        <taxon>Alveolata</taxon>
        <taxon>Dinophyceae</taxon>
        <taxon>Suessiales</taxon>
        <taxon>Symbiodiniaceae</taxon>
        <taxon>Symbiodinium</taxon>
    </lineage>
</organism>
<gene>
    <name evidence="3" type="ORF">AK812_SmicGene20236</name>
</gene>
<dbReference type="SUPFAM" id="SSF56349">
    <property type="entry name" value="DNA breaking-rejoining enzymes"/>
    <property type="match status" value="1"/>
</dbReference>
<dbReference type="Gene3D" id="1.10.443.10">
    <property type="entry name" value="Intergrase catalytic core"/>
    <property type="match status" value="1"/>
</dbReference>
<dbReference type="OrthoDB" id="413283at2759"/>
<dbReference type="Proteomes" id="UP000186817">
    <property type="component" value="Unassembled WGS sequence"/>
</dbReference>
<dbReference type="CDD" id="cd00397">
    <property type="entry name" value="DNA_BRE_C"/>
    <property type="match status" value="1"/>
</dbReference>
<reference evidence="3 4" key="1">
    <citation type="submission" date="2016-02" db="EMBL/GenBank/DDBJ databases">
        <title>Genome analysis of coral dinoflagellate symbionts highlights evolutionary adaptations to a symbiotic lifestyle.</title>
        <authorList>
            <person name="Aranda M."/>
            <person name="Li Y."/>
            <person name="Liew Y.J."/>
            <person name="Baumgarten S."/>
            <person name="Simakov O."/>
            <person name="Wilson M."/>
            <person name="Piel J."/>
            <person name="Ashoor H."/>
            <person name="Bougouffa S."/>
            <person name="Bajic V.B."/>
            <person name="Ryu T."/>
            <person name="Ravasi T."/>
            <person name="Bayer T."/>
            <person name="Micklem G."/>
            <person name="Kim H."/>
            <person name="Bhak J."/>
            <person name="Lajeunesse T.C."/>
            <person name="Voolstra C.R."/>
        </authorList>
    </citation>
    <scope>NUCLEOTIDE SEQUENCE [LARGE SCALE GENOMIC DNA]</scope>
    <source>
        <strain evidence="3 4">CCMP2467</strain>
    </source>
</reference>
<evidence type="ECO:0000313" key="4">
    <source>
        <dbReference type="Proteomes" id="UP000186817"/>
    </source>
</evidence>
<dbReference type="InterPro" id="IPR011010">
    <property type="entry name" value="DNA_brk_join_enz"/>
</dbReference>
<evidence type="ECO:0000259" key="2">
    <source>
        <dbReference type="PROSITE" id="PS51898"/>
    </source>
</evidence>
<evidence type="ECO:0000313" key="3">
    <source>
        <dbReference type="EMBL" id="OLP97449.1"/>
    </source>
</evidence>
<proteinExistence type="predicted"/>
<dbReference type="GO" id="GO:0015074">
    <property type="term" value="P:DNA integration"/>
    <property type="evidence" value="ECO:0007669"/>
    <property type="project" value="InterPro"/>
</dbReference>
<accession>A0A1Q9DQJ4</accession>
<dbReference type="InterPro" id="IPR002104">
    <property type="entry name" value="Integrase_catalytic"/>
</dbReference>
<dbReference type="EMBL" id="LSRX01000432">
    <property type="protein sequence ID" value="OLP97449.1"/>
    <property type="molecule type" value="Genomic_DNA"/>
</dbReference>
<keyword evidence="4" id="KW-1185">Reference proteome</keyword>
<dbReference type="GO" id="GO:0006310">
    <property type="term" value="P:DNA recombination"/>
    <property type="evidence" value="ECO:0007669"/>
    <property type="project" value="UniProtKB-KW"/>
</dbReference>